<feature type="transmembrane region" description="Helical" evidence="7">
    <location>
        <begin position="12"/>
        <end position="31"/>
    </location>
</feature>
<gene>
    <name evidence="9" type="ORF">Ana3638_21555</name>
</gene>
<protein>
    <submittedName>
        <fullName evidence="9">MgtC/SapB family protein</fullName>
    </submittedName>
</protein>
<evidence type="ECO:0000313" key="9">
    <source>
        <dbReference type="EMBL" id="QHQ63050.1"/>
    </source>
</evidence>
<name>A0A6P1TP59_9FIRM</name>
<keyword evidence="5 7" id="KW-1133">Transmembrane helix</keyword>
<comment type="similarity">
    <text evidence="2">Belongs to the MgtC/SapB family.</text>
</comment>
<dbReference type="Pfam" id="PF02308">
    <property type="entry name" value="MgtC"/>
    <property type="match status" value="1"/>
</dbReference>
<feature type="transmembrane region" description="Helical" evidence="7">
    <location>
        <begin position="127"/>
        <end position="144"/>
    </location>
</feature>
<keyword evidence="10" id="KW-1185">Reference proteome</keyword>
<dbReference type="InterPro" id="IPR003416">
    <property type="entry name" value="MgtC/SapB/SrpB/YhiD_fam"/>
</dbReference>
<proteinExistence type="inferred from homology"/>
<dbReference type="KEGG" id="anr:Ana3638_21555"/>
<evidence type="ECO:0000256" key="3">
    <source>
        <dbReference type="ARBA" id="ARBA00022475"/>
    </source>
</evidence>
<evidence type="ECO:0000256" key="1">
    <source>
        <dbReference type="ARBA" id="ARBA00004651"/>
    </source>
</evidence>
<dbReference type="EMBL" id="CP048000">
    <property type="protein sequence ID" value="QHQ63050.1"/>
    <property type="molecule type" value="Genomic_DNA"/>
</dbReference>
<organism evidence="9 10">
    <name type="scientific">Anaerocolumna sedimenticola</name>
    <dbReference type="NCBI Taxonomy" id="2696063"/>
    <lineage>
        <taxon>Bacteria</taxon>
        <taxon>Bacillati</taxon>
        <taxon>Bacillota</taxon>
        <taxon>Clostridia</taxon>
        <taxon>Lachnospirales</taxon>
        <taxon>Lachnospiraceae</taxon>
        <taxon>Anaerocolumna</taxon>
    </lineage>
</organism>
<evidence type="ECO:0000256" key="2">
    <source>
        <dbReference type="ARBA" id="ARBA00009298"/>
    </source>
</evidence>
<dbReference type="GO" id="GO:0005886">
    <property type="term" value="C:plasma membrane"/>
    <property type="evidence" value="ECO:0007669"/>
    <property type="project" value="UniProtKB-SubCell"/>
</dbReference>
<dbReference type="AlphaFoldDB" id="A0A6P1TP59"/>
<sequence>MGELEISLRDVNTLSIMIRLSLAAICGGLIGYDRGRKRRPAGFRTHILVCIGSALVMITNQYIIEIMKYDTDPTRLGAQVISGIGFLGAGTILITGKQQVKGLTTAAGLWASACMGLAIGIGFYEGALIGCIFILGSMTLLHRFDAFVMSKTKLIELYVELVSVKSISKFFDFVRNNNMEITNVEIIKTRTSEELVGLFVTIKQKEKHDHMKVLTLIGTLDDVVIVEEI</sequence>
<feature type="domain" description="MgtC/SapB/SrpB/YhiD N-terminal" evidence="8">
    <location>
        <begin position="20"/>
        <end position="145"/>
    </location>
</feature>
<dbReference type="RefSeq" id="WP_161839872.1">
    <property type="nucleotide sequence ID" value="NZ_CP048000.1"/>
</dbReference>
<feature type="transmembrane region" description="Helical" evidence="7">
    <location>
        <begin position="43"/>
        <end position="64"/>
    </location>
</feature>
<dbReference type="InterPro" id="IPR049177">
    <property type="entry name" value="MgtC_SapB_SrpB_YhiD_N"/>
</dbReference>
<evidence type="ECO:0000256" key="6">
    <source>
        <dbReference type="ARBA" id="ARBA00023136"/>
    </source>
</evidence>
<evidence type="ECO:0000259" key="8">
    <source>
        <dbReference type="Pfam" id="PF02308"/>
    </source>
</evidence>
<dbReference type="PRINTS" id="PR01837">
    <property type="entry name" value="MGTCSAPBPROT"/>
</dbReference>
<evidence type="ECO:0000313" key="10">
    <source>
        <dbReference type="Proteomes" id="UP000464314"/>
    </source>
</evidence>
<keyword evidence="6 7" id="KW-0472">Membrane</keyword>
<keyword evidence="3" id="KW-1003">Cell membrane</keyword>
<dbReference type="PANTHER" id="PTHR33778:SF1">
    <property type="entry name" value="MAGNESIUM TRANSPORTER YHID-RELATED"/>
    <property type="match status" value="1"/>
</dbReference>
<evidence type="ECO:0000256" key="5">
    <source>
        <dbReference type="ARBA" id="ARBA00022989"/>
    </source>
</evidence>
<evidence type="ECO:0000256" key="7">
    <source>
        <dbReference type="SAM" id="Phobius"/>
    </source>
</evidence>
<reference evidence="9 10" key="1">
    <citation type="submission" date="2020-01" db="EMBL/GenBank/DDBJ databases">
        <title>Genome analysis of Anaerocolumna sp. CBA3638.</title>
        <authorList>
            <person name="Kim J."/>
            <person name="Roh S.W."/>
        </authorList>
    </citation>
    <scope>NUCLEOTIDE SEQUENCE [LARGE SCALE GENOMIC DNA]</scope>
    <source>
        <strain evidence="9 10">CBA3638</strain>
    </source>
</reference>
<comment type="subcellular location">
    <subcellularLocation>
        <location evidence="1">Cell membrane</location>
        <topology evidence="1">Multi-pass membrane protein</topology>
    </subcellularLocation>
</comment>
<evidence type="ECO:0000256" key="4">
    <source>
        <dbReference type="ARBA" id="ARBA00022692"/>
    </source>
</evidence>
<dbReference type="Proteomes" id="UP000464314">
    <property type="component" value="Chromosome"/>
</dbReference>
<accession>A0A6P1TP59</accession>
<feature type="transmembrane region" description="Helical" evidence="7">
    <location>
        <begin position="76"/>
        <end position="95"/>
    </location>
</feature>
<keyword evidence="4 7" id="KW-0812">Transmembrane</keyword>
<dbReference type="PANTHER" id="PTHR33778">
    <property type="entry name" value="PROTEIN MGTC"/>
    <property type="match status" value="1"/>
</dbReference>